<dbReference type="PROSITE" id="PS51257">
    <property type="entry name" value="PROKAR_LIPOPROTEIN"/>
    <property type="match status" value="1"/>
</dbReference>
<organism evidence="6 7">
    <name type="scientific">Gracilimonas mengyeensis</name>
    <dbReference type="NCBI Taxonomy" id="1302730"/>
    <lineage>
        <taxon>Bacteria</taxon>
        <taxon>Pseudomonadati</taxon>
        <taxon>Balneolota</taxon>
        <taxon>Balneolia</taxon>
        <taxon>Balneolales</taxon>
        <taxon>Balneolaceae</taxon>
        <taxon>Gracilimonas</taxon>
    </lineage>
</organism>
<evidence type="ECO:0000259" key="5">
    <source>
        <dbReference type="PROSITE" id="PS51352"/>
    </source>
</evidence>
<accession>A0A521DQC0</accession>
<comment type="subcellular location">
    <subcellularLocation>
        <location evidence="1">Cell envelope</location>
    </subcellularLocation>
</comment>
<proteinExistence type="predicted"/>
<evidence type="ECO:0000256" key="2">
    <source>
        <dbReference type="ARBA" id="ARBA00022748"/>
    </source>
</evidence>
<dbReference type="Pfam" id="PF00578">
    <property type="entry name" value="AhpC-TSA"/>
    <property type="match status" value="1"/>
</dbReference>
<keyword evidence="2" id="KW-0201">Cytochrome c-type biogenesis</keyword>
<dbReference type="GO" id="GO:0030313">
    <property type="term" value="C:cell envelope"/>
    <property type="evidence" value="ECO:0007669"/>
    <property type="project" value="UniProtKB-SubCell"/>
</dbReference>
<evidence type="ECO:0000256" key="1">
    <source>
        <dbReference type="ARBA" id="ARBA00004196"/>
    </source>
</evidence>
<dbReference type="GO" id="GO:0017004">
    <property type="term" value="P:cytochrome complex assembly"/>
    <property type="evidence" value="ECO:0007669"/>
    <property type="project" value="UniProtKB-KW"/>
</dbReference>
<dbReference type="Gene3D" id="3.40.30.10">
    <property type="entry name" value="Glutaredoxin"/>
    <property type="match status" value="1"/>
</dbReference>
<feature type="domain" description="Thioredoxin" evidence="5">
    <location>
        <begin position="338"/>
        <end position="478"/>
    </location>
</feature>
<dbReference type="OrthoDB" id="6399635at2"/>
<dbReference type="InterPro" id="IPR050553">
    <property type="entry name" value="Thioredoxin_ResA/DsbE_sf"/>
</dbReference>
<keyword evidence="3" id="KW-1015">Disulfide bond</keyword>
<dbReference type="InterPro" id="IPR000866">
    <property type="entry name" value="AhpC/TSA"/>
</dbReference>
<dbReference type="EMBL" id="FXTP01000009">
    <property type="protein sequence ID" value="SMO73828.1"/>
    <property type="molecule type" value="Genomic_DNA"/>
</dbReference>
<dbReference type="CDD" id="cd02966">
    <property type="entry name" value="TlpA_like_family"/>
    <property type="match status" value="1"/>
</dbReference>
<dbReference type="GO" id="GO:0016491">
    <property type="term" value="F:oxidoreductase activity"/>
    <property type="evidence" value="ECO:0007669"/>
    <property type="project" value="InterPro"/>
</dbReference>
<dbReference type="PANTHER" id="PTHR42852:SF6">
    <property type="entry name" value="THIOL:DISULFIDE INTERCHANGE PROTEIN DSBE"/>
    <property type="match status" value="1"/>
</dbReference>
<dbReference type="InterPro" id="IPR036249">
    <property type="entry name" value="Thioredoxin-like_sf"/>
</dbReference>
<keyword evidence="4" id="KW-0676">Redox-active center</keyword>
<dbReference type="PANTHER" id="PTHR42852">
    <property type="entry name" value="THIOL:DISULFIDE INTERCHANGE PROTEIN DSBE"/>
    <property type="match status" value="1"/>
</dbReference>
<evidence type="ECO:0000256" key="4">
    <source>
        <dbReference type="ARBA" id="ARBA00023284"/>
    </source>
</evidence>
<dbReference type="InterPro" id="IPR013766">
    <property type="entry name" value="Thioredoxin_domain"/>
</dbReference>
<protein>
    <submittedName>
        <fullName evidence="6">Peroxiredoxin</fullName>
    </submittedName>
</protein>
<sequence length="485" mass="56153">MKNIRLSALLIFTSILSIGCGEDSASIDGNIDYMGDTPLIIEESPIHYKYAPLQQDTINVDANGDFQYQVIAENQTLRYILIEDNSYPVVINDNQELNIQIRRADFPQGVTVEGYEQAWDQNYQQYLQSIDGLSSRISEEVEKSKNGTSNNLTDLSQQKVDAAHQYLFDTPLKEYYWKALGEHLVYKIRTIEYNGRHLDNFDSDSARKAVFAEAKTHNFFTIESLKAQRAGIRDFAHYYARTFGIYDSVKAAYGMDLSEYDIKQLAYEELNEKRLQVLDYIESRDALAHARMYLVAERIGEQGIEIAKPSYEDYLEEFQDYPEYTELLTWFYNEIKSVSPGQPAVPFALPDREGDMHTMEDYRGKFVLLDFWAGWCQPCLDEFPHMKDIYQEYSRDELEIIGISNEADSLVWLQDINRLDLPWPQLYGGDGFQEETFKAYKGGGIPFYVLVDPDGNIARYNDIRPSFNFRTVLDSLLSTRQHMNQ</sequence>
<keyword evidence="7" id="KW-1185">Reference proteome</keyword>
<dbReference type="SUPFAM" id="SSF52833">
    <property type="entry name" value="Thioredoxin-like"/>
    <property type="match status" value="1"/>
</dbReference>
<dbReference type="AlphaFoldDB" id="A0A521DQC0"/>
<evidence type="ECO:0000313" key="6">
    <source>
        <dbReference type="EMBL" id="SMO73828.1"/>
    </source>
</evidence>
<evidence type="ECO:0000313" key="7">
    <source>
        <dbReference type="Proteomes" id="UP000317557"/>
    </source>
</evidence>
<dbReference type="Proteomes" id="UP000317557">
    <property type="component" value="Unassembled WGS sequence"/>
</dbReference>
<reference evidence="6 7" key="1">
    <citation type="submission" date="2017-05" db="EMBL/GenBank/DDBJ databases">
        <authorList>
            <person name="Varghese N."/>
            <person name="Submissions S."/>
        </authorList>
    </citation>
    <scope>NUCLEOTIDE SEQUENCE [LARGE SCALE GENOMIC DNA]</scope>
    <source>
        <strain evidence="6 7">DSM 21985</strain>
    </source>
</reference>
<evidence type="ECO:0000256" key="3">
    <source>
        <dbReference type="ARBA" id="ARBA00023157"/>
    </source>
</evidence>
<dbReference type="RefSeq" id="WP_142454685.1">
    <property type="nucleotide sequence ID" value="NZ_FXTP01000009.1"/>
</dbReference>
<name>A0A521DQC0_9BACT</name>
<dbReference type="GO" id="GO:0016209">
    <property type="term" value="F:antioxidant activity"/>
    <property type="evidence" value="ECO:0007669"/>
    <property type="project" value="InterPro"/>
</dbReference>
<gene>
    <name evidence="6" type="ORF">SAMN06265219_10936</name>
</gene>
<dbReference type="PROSITE" id="PS51352">
    <property type="entry name" value="THIOREDOXIN_2"/>
    <property type="match status" value="1"/>
</dbReference>